<sequence length="126" mass="14695">MKEEIPNVWINVTHFMRLYLMDLKKIPSMIRTFCLACVVKLICITDEEEMKQWIEAIFIVALNEKTRPLPSGRESPCSPYEQIAENIEQQDNIQDDEDDAINVDESDDDISSNNEATLKKIRQDFQ</sequence>
<dbReference type="AlphaFoldDB" id="A0A4C1XWM0"/>
<organism evidence="2 3">
    <name type="scientific">Eumeta variegata</name>
    <name type="common">Bagworm moth</name>
    <name type="synonym">Eumeta japonica</name>
    <dbReference type="NCBI Taxonomy" id="151549"/>
    <lineage>
        <taxon>Eukaryota</taxon>
        <taxon>Metazoa</taxon>
        <taxon>Ecdysozoa</taxon>
        <taxon>Arthropoda</taxon>
        <taxon>Hexapoda</taxon>
        <taxon>Insecta</taxon>
        <taxon>Pterygota</taxon>
        <taxon>Neoptera</taxon>
        <taxon>Endopterygota</taxon>
        <taxon>Lepidoptera</taxon>
        <taxon>Glossata</taxon>
        <taxon>Ditrysia</taxon>
        <taxon>Tineoidea</taxon>
        <taxon>Psychidae</taxon>
        <taxon>Oiketicinae</taxon>
        <taxon>Eumeta</taxon>
    </lineage>
</organism>
<feature type="region of interest" description="Disordered" evidence="1">
    <location>
        <begin position="102"/>
        <end position="126"/>
    </location>
</feature>
<name>A0A4C1XWM0_EUMVA</name>
<gene>
    <name evidence="2" type="ORF">EVAR_49859_1</name>
</gene>
<dbReference type="EMBL" id="BGZK01000985">
    <property type="protein sequence ID" value="GBP67493.1"/>
    <property type="molecule type" value="Genomic_DNA"/>
</dbReference>
<evidence type="ECO:0000313" key="2">
    <source>
        <dbReference type="EMBL" id="GBP67493.1"/>
    </source>
</evidence>
<protein>
    <submittedName>
        <fullName evidence="2">Uncharacterized protein</fullName>
    </submittedName>
</protein>
<feature type="compositionally biased region" description="Basic and acidic residues" evidence="1">
    <location>
        <begin position="117"/>
        <end position="126"/>
    </location>
</feature>
<dbReference type="Proteomes" id="UP000299102">
    <property type="component" value="Unassembled WGS sequence"/>
</dbReference>
<evidence type="ECO:0000313" key="3">
    <source>
        <dbReference type="Proteomes" id="UP000299102"/>
    </source>
</evidence>
<dbReference type="OrthoDB" id="10055366at2759"/>
<reference evidence="2 3" key="1">
    <citation type="journal article" date="2019" name="Commun. Biol.">
        <title>The bagworm genome reveals a unique fibroin gene that provides high tensile strength.</title>
        <authorList>
            <person name="Kono N."/>
            <person name="Nakamura H."/>
            <person name="Ohtoshi R."/>
            <person name="Tomita M."/>
            <person name="Numata K."/>
            <person name="Arakawa K."/>
        </authorList>
    </citation>
    <scope>NUCLEOTIDE SEQUENCE [LARGE SCALE GENOMIC DNA]</scope>
</reference>
<keyword evidence="3" id="KW-1185">Reference proteome</keyword>
<proteinExistence type="predicted"/>
<comment type="caution">
    <text evidence="2">The sequence shown here is derived from an EMBL/GenBank/DDBJ whole genome shotgun (WGS) entry which is preliminary data.</text>
</comment>
<evidence type="ECO:0000256" key="1">
    <source>
        <dbReference type="SAM" id="MobiDB-lite"/>
    </source>
</evidence>
<accession>A0A4C1XWM0</accession>